<dbReference type="InterPro" id="IPR039697">
    <property type="entry name" value="Alcohol_dehydrogenase_Fe"/>
</dbReference>
<dbReference type="Proteomes" id="UP001230339">
    <property type="component" value="Chromosome"/>
</dbReference>
<dbReference type="PANTHER" id="PTHR11496">
    <property type="entry name" value="ALCOHOL DEHYDROGENASE"/>
    <property type="match status" value="1"/>
</dbReference>
<feature type="domain" description="Fe-containing alcohol dehydrogenase-like C-terminal" evidence="5">
    <location>
        <begin position="165"/>
        <end position="345"/>
    </location>
</feature>
<dbReference type="Gene3D" id="3.40.50.1970">
    <property type="match status" value="1"/>
</dbReference>
<evidence type="ECO:0000256" key="1">
    <source>
        <dbReference type="ARBA" id="ARBA00007358"/>
    </source>
</evidence>
<evidence type="ECO:0000313" key="7">
    <source>
        <dbReference type="Proteomes" id="UP001230339"/>
    </source>
</evidence>
<dbReference type="Pfam" id="PF25137">
    <property type="entry name" value="ADH_Fe_C"/>
    <property type="match status" value="1"/>
</dbReference>
<dbReference type="EMBL" id="CP117449">
    <property type="protein sequence ID" value="WLH14779.1"/>
    <property type="molecule type" value="Genomic_DNA"/>
</dbReference>
<evidence type="ECO:0000313" key="6">
    <source>
        <dbReference type="EMBL" id="WLH14779.1"/>
    </source>
</evidence>
<proteinExistence type="inferred from homology"/>
<organism evidence="6 7">
    <name type="scientific">Pseudomonas hefeiensis</name>
    <dbReference type="NCBI Taxonomy" id="2738125"/>
    <lineage>
        <taxon>Bacteria</taxon>
        <taxon>Pseudomonadati</taxon>
        <taxon>Pseudomonadota</taxon>
        <taxon>Gammaproteobacteria</taxon>
        <taxon>Pseudomonadales</taxon>
        <taxon>Pseudomonadaceae</taxon>
        <taxon>Pseudomonas</taxon>
    </lineage>
</organism>
<accession>A0ABY9GGJ0</accession>
<gene>
    <name evidence="6" type="ORF">PSH57_10910</name>
</gene>
<comment type="similarity">
    <text evidence="1">Belongs to the iron-containing alcohol dehydrogenase family.</text>
</comment>
<keyword evidence="3" id="KW-0520">NAD</keyword>
<feature type="domain" description="Alcohol dehydrogenase iron-type/glycerol dehydrogenase GldA" evidence="4">
    <location>
        <begin position="11"/>
        <end position="152"/>
    </location>
</feature>
<name>A0ABY9GGJ0_9PSED</name>
<protein>
    <submittedName>
        <fullName evidence="6">Maleylacetate reductase</fullName>
    </submittedName>
</protein>
<sequence length="355" mass="37989">MYNFTYHSNSARVIFGIGKSHLLAEEIQALGCSRALLLSTPEQRADVERQETVLGPLCVGIFANATMHTPVEVTEQALDYYQRIGADCVVALGGGSTIGLGKAIAYRNDAPQLVIPTTYAGSEVTPILGQTADGIKTTVSSNKILPEVVIYDAQLTLGLPVAMSVTSALNAMAHAVEGLYAKNRNPITSLMAIDGIRALHRALPQIILQPDNLEARREAQYGAWLCGTVLGSVGMALHHKLCHTLGGSFGLPHAQTHAVMLPHTAAYNQDAAAEWLRPLGDVFGSDLGAGLYDFAKDLNAPMALRDLGLSESDLDCATELALRNPYWNPRPLESAAIRDLLQRAWSGDRPVNGGL</sequence>
<dbReference type="InterPro" id="IPR001670">
    <property type="entry name" value="ADH_Fe/GldA"/>
</dbReference>
<dbReference type="RefSeq" id="WP_305389459.1">
    <property type="nucleotide sequence ID" value="NZ_CP117426.1"/>
</dbReference>
<dbReference type="CDD" id="cd08177">
    <property type="entry name" value="MAR"/>
    <property type="match status" value="1"/>
</dbReference>
<dbReference type="Gene3D" id="1.20.1090.10">
    <property type="entry name" value="Dehydroquinate synthase-like - alpha domain"/>
    <property type="match status" value="1"/>
</dbReference>
<evidence type="ECO:0000259" key="5">
    <source>
        <dbReference type="Pfam" id="PF25137"/>
    </source>
</evidence>
<dbReference type="InterPro" id="IPR034786">
    <property type="entry name" value="MAR"/>
</dbReference>
<keyword evidence="2" id="KW-0560">Oxidoreductase</keyword>
<dbReference type="SUPFAM" id="SSF56796">
    <property type="entry name" value="Dehydroquinate synthase-like"/>
    <property type="match status" value="1"/>
</dbReference>
<evidence type="ECO:0000256" key="3">
    <source>
        <dbReference type="ARBA" id="ARBA00023027"/>
    </source>
</evidence>
<keyword evidence="7" id="KW-1185">Reference proteome</keyword>
<dbReference type="Pfam" id="PF00465">
    <property type="entry name" value="Fe-ADH"/>
    <property type="match status" value="1"/>
</dbReference>
<reference evidence="6 7" key="1">
    <citation type="submission" date="2023-02" db="EMBL/GenBank/DDBJ databases">
        <title>Evolution of Hrp T3SS in non-pathogenic Pseudomonas fluorescens.</title>
        <authorList>
            <person name="Liao K."/>
            <person name="Wei H."/>
            <person name="Gu Y."/>
        </authorList>
    </citation>
    <scope>NUCLEOTIDE SEQUENCE [LARGE SCALE GENOMIC DNA]</scope>
    <source>
        <strain evidence="6 7">FP205</strain>
    </source>
</reference>
<dbReference type="InterPro" id="IPR056798">
    <property type="entry name" value="ADH_Fe_C"/>
</dbReference>
<evidence type="ECO:0000259" key="4">
    <source>
        <dbReference type="Pfam" id="PF00465"/>
    </source>
</evidence>
<dbReference type="PANTHER" id="PTHR11496:SF102">
    <property type="entry name" value="ALCOHOL DEHYDROGENASE 4"/>
    <property type="match status" value="1"/>
</dbReference>
<evidence type="ECO:0000256" key="2">
    <source>
        <dbReference type="ARBA" id="ARBA00023002"/>
    </source>
</evidence>